<keyword evidence="2" id="KW-0560">Oxidoreductase</keyword>
<evidence type="ECO:0000256" key="1">
    <source>
        <dbReference type="ARBA" id="ARBA00001964"/>
    </source>
</evidence>
<dbReference type="Gene3D" id="3.40.50.970">
    <property type="match status" value="1"/>
</dbReference>
<organism evidence="5 6">
    <name type="scientific">Enteractinococcus coprophilus</name>
    <dbReference type="NCBI Taxonomy" id="1027633"/>
    <lineage>
        <taxon>Bacteria</taxon>
        <taxon>Bacillati</taxon>
        <taxon>Actinomycetota</taxon>
        <taxon>Actinomycetes</taxon>
        <taxon>Micrococcales</taxon>
        <taxon>Micrococcaceae</taxon>
    </lineage>
</organism>
<dbReference type="SMART" id="SM00861">
    <property type="entry name" value="Transket_pyr"/>
    <property type="match status" value="1"/>
</dbReference>
<dbReference type="PANTHER" id="PTHR43257">
    <property type="entry name" value="PYRUVATE DEHYDROGENASE E1 COMPONENT BETA SUBUNIT"/>
    <property type="match status" value="1"/>
</dbReference>
<dbReference type="AlphaFoldDB" id="A0A543AMS5"/>
<dbReference type="PANTHER" id="PTHR43257:SF2">
    <property type="entry name" value="PYRUVATE DEHYDROGENASE E1 COMPONENT SUBUNIT BETA"/>
    <property type="match status" value="1"/>
</dbReference>
<keyword evidence="6" id="KW-1185">Reference proteome</keyword>
<dbReference type="InterPro" id="IPR009014">
    <property type="entry name" value="Transketo_C/PFOR_II"/>
</dbReference>
<keyword evidence="5" id="KW-0670">Pyruvate</keyword>
<evidence type="ECO:0000313" key="6">
    <source>
        <dbReference type="Proteomes" id="UP000319746"/>
    </source>
</evidence>
<accession>A0A543AMS5</accession>
<dbReference type="RefSeq" id="WP_246057154.1">
    <property type="nucleotide sequence ID" value="NZ_BAABAN010000017.1"/>
</dbReference>
<dbReference type="FunFam" id="3.40.50.970:FF:000001">
    <property type="entry name" value="Pyruvate dehydrogenase E1 beta subunit"/>
    <property type="match status" value="1"/>
</dbReference>
<dbReference type="Pfam" id="PF02779">
    <property type="entry name" value="Transket_pyr"/>
    <property type="match status" value="1"/>
</dbReference>
<evidence type="ECO:0000256" key="3">
    <source>
        <dbReference type="ARBA" id="ARBA00023052"/>
    </source>
</evidence>
<dbReference type="Gene3D" id="3.40.50.920">
    <property type="match status" value="1"/>
</dbReference>
<dbReference type="GO" id="GO:0000287">
    <property type="term" value="F:magnesium ion binding"/>
    <property type="evidence" value="ECO:0007669"/>
    <property type="project" value="UniProtKB-ARBA"/>
</dbReference>
<dbReference type="Proteomes" id="UP000319746">
    <property type="component" value="Unassembled WGS sequence"/>
</dbReference>
<name>A0A543AMS5_9MICC</name>
<protein>
    <submittedName>
        <fullName evidence="5">Pyruvate dehydrogenase E1 component beta subunit</fullName>
    </submittedName>
</protein>
<dbReference type="SUPFAM" id="SSF52518">
    <property type="entry name" value="Thiamin diphosphate-binding fold (THDP-binding)"/>
    <property type="match status" value="1"/>
</dbReference>
<reference evidence="5 6" key="1">
    <citation type="submission" date="2019-06" db="EMBL/GenBank/DDBJ databases">
        <title>Sequencing the genomes of 1000 actinobacteria strains.</title>
        <authorList>
            <person name="Klenk H.-P."/>
        </authorList>
    </citation>
    <scope>NUCLEOTIDE SEQUENCE [LARGE SCALE GENOMIC DNA]</scope>
    <source>
        <strain evidence="5 6">DSM 24083</strain>
    </source>
</reference>
<evidence type="ECO:0000259" key="4">
    <source>
        <dbReference type="SMART" id="SM00861"/>
    </source>
</evidence>
<evidence type="ECO:0000313" key="5">
    <source>
        <dbReference type="EMBL" id="TQL73882.1"/>
    </source>
</evidence>
<dbReference type="FunFam" id="3.40.50.920:FF:000001">
    <property type="entry name" value="Pyruvate dehydrogenase E1 beta subunit"/>
    <property type="match status" value="1"/>
</dbReference>
<dbReference type="InterPro" id="IPR029061">
    <property type="entry name" value="THDP-binding"/>
</dbReference>
<keyword evidence="3" id="KW-0786">Thiamine pyrophosphate</keyword>
<comment type="cofactor">
    <cofactor evidence="1">
        <name>thiamine diphosphate</name>
        <dbReference type="ChEBI" id="CHEBI:58937"/>
    </cofactor>
</comment>
<evidence type="ECO:0000256" key="2">
    <source>
        <dbReference type="ARBA" id="ARBA00023002"/>
    </source>
</evidence>
<comment type="caution">
    <text evidence="5">The sequence shown here is derived from an EMBL/GenBank/DDBJ whole genome shotgun (WGS) entry which is preliminary data.</text>
</comment>
<sequence length="335" mass="35879">MTAVFDDVSSGTKKLTIGQAVNRALADELAADESVMLQGEDIGALGGVYRVTEGLAARFGSHRVVDSPLGEAGIVGTSIGLAQAGMRPVAEIQFDGFVYPAFDQIVSQLAKLHSRFRGTQQFPVTIRLPYGGGIGSVEHHSESPEVYFAHTAGLKVVTYSNAHDAYWVTRAAIQSADPIILLEPKKHYFVRSDVDFDNPITDPFATVEVRPGKDATLLAWGPQVATALAAAEAGVEDGYDLQVLDIRGMSPLDINTIANAVKTTGRAVVVHEASTFAGFGAEISAGLMEHAFLSLEAPVQRVGGYHMPYPPSRLEQDYLPSVDRILDAVDTTFTY</sequence>
<dbReference type="CDD" id="cd07036">
    <property type="entry name" value="TPP_PYR_E1-PDHc-beta_like"/>
    <property type="match status" value="1"/>
</dbReference>
<dbReference type="InterPro" id="IPR005475">
    <property type="entry name" value="Transketolase-like_Pyr-bd"/>
</dbReference>
<dbReference type="SUPFAM" id="SSF52922">
    <property type="entry name" value="TK C-terminal domain-like"/>
    <property type="match status" value="1"/>
</dbReference>
<dbReference type="InterPro" id="IPR033248">
    <property type="entry name" value="Transketolase_C"/>
</dbReference>
<dbReference type="EMBL" id="VFOU01000001">
    <property type="protein sequence ID" value="TQL73882.1"/>
    <property type="molecule type" value="Genomic_DNA"/>
</dbReference>
<dbReference type="GO" id="GO:0016491">
    <property type="term" value="F:oxidoreductase activity"/>
    <property type="evidence" value="ECO:0007669"/>
    <property type="project" value="UniProtKB-KW"/>
</dbReference>
<feature type="domain" description="Transketolase-like pyrimidine-binding" evidence="4">
    <location>
        <begin position="15"/>
        <end position="190"/>
    </location>
</feature>
<dbReference type="Pfam" id="PF02780">
    <property type="entry name" value="Transketolase_C"/>
    <property type="match status" value="1"/>
</dbReference>
<proteinExistence type="predicted"/>
<gene>
    <name evidence="5" type="ORF">FB556_0331</name>
</gene>